<sequence length="187" mass="20690">MHCTALLLSVMQCKLEEEMLMVLLFKLLKRAFGLVDLCSTAFSNRASSPGARDICSAAFRNVLTFFVLSFEEKDIFQIVDISDLKVQVPDDFFPRLMQKLSDGDSLPLIKLSQFLKLFLNFPKNLIPSCLFVVNGECSNGEINDTDVASNEPEPDENSSQTGSNKTEAIGKNAEGLSGCSFDYAEHT</sequence>
<name>A0A3P6ESS7_BRAOL</name>
<accession>A0A3P6ESS7</accession>
<dbReference type="AlphaFoldDB" id="A0A3P6ESS7"/>
<proteinExistence type="predicted"/>
<feature type="compositionally biased region" description="Polar residues" evidence="1">
    <location>
        <begin position="157"/>
        <end position="166"/>
    </location>
</feature>
<gene>
    <name evidence="2" type="ORF">BOLC7T42255H</name>
</gene>
<protein>
    <submittedName>
        <fullName evidence="2">Uncharacterized protein</fullName>
    </submittedName>
</protein>
<feature type="region of interest" description="Disordered" evidence="1">
    <location>
        <begin position="143"/>
        <end position="187"/>
    </location>
</feature>
<reference evidence="2" key="1">
    <citation type="submission" date="2018-11" db="EMBL/GenBank/DDBJ databases">
        <authorList>
            <consortium name="Genoscope - CEA"/>
            <person name="William W."/>
        </authorList>
    </citation>
    <scope>NUCLEOTIDE SEQUENCE</scope>
</reference>
<dbReference type="EMBL" id="LR031876">
    <property type="protein sequence ID" value="VDD36695.1"/>
    <property type="molecule type" value="Genomic_DNA"/>
</dbReference>
<evidence type="ECO:0000256" key="1">
    <source>
        <dbReference type="SAM" id="MobiDB-lite"/>
    </source>
</evidence>
<evidence type="ECO:0000313" key="2">
    <source>
        <dbReference type="EMBL" id="VDD36695.1"/>
    </source>
</evidence>
<organism evidence="2">
    <name type="scientific">Brassica oleracea</name>
    <name type="common">Wild cabbage</name>
    <dbReference type="NCBI Taxonomy" id="3712"/>
    <lineage>
        <taxon>Eukaryota</taxon>
        <taxon>Viridiplantae</taxon>
        <taxon>Streptophyta</taxon>
        <taxon>Embryophyta</taxon>
        <taxon>Tracheophyta</taxon>
        <taxon>Spermatophyta</taxon>
        <taxon>Magnoliopsida</taxon>
        <taxon>eudicotyledons</taxon>
        <taxon>Gunneridae</taxon>
        <taxon>Pentapetalae</taxon>
        <taxon>rosids</taxon>
        <taxon>malvids</taxon>
        <taxon>Brassicales</taxon>
        <taxon>Brassicaceae</taxon>
        <taxon>Brassiceae</taxon>
        <taxon>Brassica</taxon>
    </lineage>
</organism>